<evidence type="ECO:0000313" key="2">
    <source>
        <dbReference type="EMBL" id="GBF04621.1"/>
    </source>
</evidence>
<evidence type="ECO:0000256" key="1">
    <source>
        <dbReference type="SAM" id="SignalP"/>
    </source>
</evidence>
<reference evidence="3" key="1">
    <citation type="submission" date="2018-01" db="EMBL/GenBank/DDBJ databases">
        <title>Draft Genome Sequence of the Radioresistant Bacterium Deinococcus aerius TR0125, Isolated from the Higher Atmosphere above Japan.</title>
        <authorList>
            <person name="Satoh K."/>
            <person name="Arai H."/>
            <person name="Sanzen T."/>
            <person name="Kawaguchi Y."/>
            <person name="Hayashi H."/>
            <person name="Yokobori S."/>
            <person name="Yamagishi A."/>
            <person name="Oono Y."/>
            <person name="Narumi I."/>
        </authorList>
    </citation>
    <scope>NUCLEOTIDE SEQUENCE [LARGE SCALE GENOMIC DNA]</scope>
    <source>
        <strain evidence="3">TR0125</strain>
    </source>
</reference>
<feature type="signal peptide" evidence="1">
    <location>
        <begin position="1"/>
        <end position="22"/>
    </location>
</feature>
<dbReference type="OrthoDB" id="68969at2"/>
<organism evidence="2 3">
    <name type="scientific">Deinococcus aerius</name>
    <dbReference type="NCBI Taxonomy" id="200253"/>
    <lineage>
        <taxon>Bacteria</taxon>
        <taxon>Thermotogati</taxon>
        <taxon>Deinococcota</taxon>
        <taxon>Deinococci</taxon>
        <taxon>Deinococcales</taxon>
        <taxon>Deinococcaceae</taxon>
        <taxon>Deinococcus</taxon>
    </lineage>
</organism>
<evidence type="ECO:0000313" key="3">
    <source>
        <dbReference type="Proteomes" id="UP000236569"/>
    </source>
</evidence>
<dbReference type="Proteomes" id="UP000236569">
    <property type="component" value="Unassembled WGS sequence"/>
</dbReference>
<keyword evidence="3" id="KW-1185">Reference proteome</keyword>
<dbReference type="EMBL" id="BFAG01000002">
    <property type="protein sequence ID" value="GBF04621.1"/>
    <property type="molecule type" value="Genomic_DNA"/>
</dbReference>
<proteinExistence type="predicted"/>
<feature type="chain" id="PRO_5014379755" evidence="1">
    <location>
        <begin position="23"/>
        <end position="199"/>
    </location>
</feature>
<dbReference type="AlphaFoldDB" id="A0A2I9DIP6"/>
<keyword evidence="1" id="KW-0732">Signal</keyword>
<sequence length="199" mass="22222">MRGKLLLLFTAAVLGASPTGEAAAFRFANLAWGADRSEAHPILTRQGWRFERQAAHGDAVYSGTLQGYRARAILKYDPLGRLVAVDVRVLPAEADLLGAYGALRAAVILRQGDPAYSLSSFRLPYREGDGRELEALKRHHAVFDTVWYDPHELNLEARSGMQMEVVTTPFSRLEIRQFYLSNGWTEEYGRRAGLLERGT</sequence>
<dbReference type="RefSeq" id="WP_103128110.1">
    <property type="nucleotide sequence ID" value="NZ_BFAG01000002.1"/>
</dbReference>
<gene>
    <name evidence="2" type="ORF">DAERI_020218</name>
</gene>
<name>A0A2I9DIP6_9DEIO</name>
<comment type="caution">
    <text evidence="2">The sequence shown here is derived from an EMBL/GenBank/DDBJ whole genome shotgun (WGS) entry which is preliminary data.</text>
</comment>
<protein>
    <submittedName>
        <fullName evidence="2">Uncharacterized protein</fullName>
    </submittedName>
</protein>
<accession>A0A2I9DIP6</accession>